<dbReference type="Proteomes" id="UP000760494">
    <property type="component" value="Unassembled WGS sequence"/>
</dbReference>
<sequence length="37" mass="4333">NNWVATEVGANTVFKVWKEEPKNLLEEVQKKDIMEKS</sequence>
<feature type="non-terminal residue" evidence="1">
    <location>
        <position position="1"/>
    </location>
</feature>
<dbReference type="AlphaFoldDB" id="A0A9Q9RSL8"/>
<protein>
    <submittedName>
        <fullName evidence="1">Uncharacterized protein</fullName>
    </submittedName>
</protein>
<accession>A0A9Q9RSL8</accession>
<comment type="caution">
    <text evidence="1">The sequence shown here is derived from an EMBL/GenBank/DDBJ whole genome shotgun (WGS) entry which is preliminary data.</text>
</comment>
<evidence type="ECO:0000313" key="1">
    <source>
        <dbReference type="EMBL" id="VTT75145.1"/>
    </source>
</evidence>
<evidence type="ECO:0000313" key="2">
    <source>
        <dbReference type="Proteomes" id="UP000760494"/>
    </source>
</evidence>
<gene>
    <name evidence="1" type="ORF">C2S_9764</name>
</gene>
<proteinExistence type="predicted"/>
<dbReference type="EMBL" id="CABFJX010000377">
    <property type="protein sequence ID" value="VTT75145.1"/>
    <property type="molecule type" value="Genomic_DNA"/>
</dbReference>
<organism evidence="1 2">
    <name type="scientific">Fusarium fujikuroi</name>
    <name type="common">Bakanae and foot rot disease fungus</name>
    <name type="synonym">Gibberella fujikuroi</name>
    <dbReference type="NCBI Taxonomy" id="5127"/>
    <lineage>
        <taxon>Eukaryota</taxon>
        <taxon>Fungi</taxon>
        <taxon>Dikarya</taxon>
        <taxon>Ascomycota</taxon>
        <taxon>Pezizomycotina</taxon>
        <taxon>Sordariomycetes</taxon>
        <taxon>Hypocreomycetidae</taxon>
        <taxon>Hypocreales</taxon>
        <taxon>Nectriaceae</taxon>
        <taxon>Fusarium</taxon>
        <taxon>Fusarium fujikuroi species complex</taxon>
    </lineage>
</organism>
<name>A0A9Q9RSL8_FUSFU</name>
<reference evidence="1" key="1">
    <citation type="submission" date="2019-05" db="EMBL/GenBank/DDBJ databases">
        <authorList>
            <person name="Piombo E."/>
        </authorList>
    </citation>
    <scope>NUCLEOTIDE SEQUENCE</scope>
    <source>
        <strain evidence="1">C2S</strain>
    </source>
</reference>